<dbReference type="AlphaFoldDB" id="A0A0R3CEX6"/>
<accession>A0A0R3CEX6</accession>
<gene>
    <name evidence="1" type="ORF">AOQ72_21015</name>
</gene>
<dbReference type="InterPro" id="IPR011990">
    <property type="entry name" value="TPR-like_helical_dom_sf"/>
</dbReference>
<dbReference type="GO" id="GO:0016301">
    <property type="term" value="F:kinase activity"/>
    <property type="evidence" value="ECO:0007669"/>
    <property type="project" value="UniProtKB-KW"/>
</dbReference>
<keyword evidence="1" id="KW-0808">Transferase</keyword>
<comment type="caution">
    <text evidence="1">The sequence shown here is derived from an EMBL/GenBank/DDBJ whole genome shotgun (WGS) entry which is preliminary data.</text>
</comment>
<evidence type="ECO:0000313" key="2">
    <source>
        <dbReference type="Proteomes" id="UP000051380"/>
    </source>
</evidence>
<name>A0A0R3CEX6_9BRAD</name>
<keyword evidence="1" id="KW-0418">Kinase</keyword>
<dbReference type="Proteomes" id="UP000051380">
    <property type="component" value="Unassembled WGS sequence"/>
</dbReference>
<evidence type="ECO:0000313" key="1">
    <source>
        <dbReference type="EMBL" id="KRP93779.1"/>
    </source>
</evidence>
<dbReference type="OrthoDB" id="8021520at2"/>
<proteinExistence type="predicted"/>
<sequence length="142" mass="15697">MVGPDKVQHFTSTQPPIVSEAGAIELISGPERDLLCVLSYVYLACGQSDKSLALLRLVAHEQSQDIGLLRILAYALISERRGDEALSVLDRLDKLDDEPSSCPPLMLMRSHALRHAGRMTEAQAVFKRYVLLRGSRAAIKQQ</sequence>
<dbReference type="EMBL" id="LJYF01000029">
    <property type="protein sequence ID" value="KRP93779.1"/>
    <property type="molecule type" value="Genomic_DNA"/>
</dbReference>
<organism evidence="1 2">
    <name type="scientific">Bradyrhizobium yuanmingense</name>
    <dbReference type="NCBI Taxonomy" id="108015"/>
    <lineage>
        <taxon>Bacteria</taxon>
        <taxon>Pseudomonadati</taxon>
        <taxon>Pseudomonadota</taxon>
        <taxon>Alphaproteobacteria</taxon>
        <taxon>Hyphomicrobiales</taxon>
        <taxon>Nitrobacteraceae</taxon>
        <taxon>Bradyrhizobium</taxon>
    </lineage>
</organism>
<protein>
    <submittedName>
        <fullName evidence="1">Histidine kinase</fullName>
    </submittedName>
</protein>
<dbReference type="SUPFAM" id="SSF48452">
    <property type="entry name" value="TPR-like"/>
    <property type="match status" value="1"/>
</dbReference>
<dbReference type="RefSeq" id="WP_057027929.1">
    <property type="nucleotide sequence ID" value="NZ_LJYF01000029.1"/>
</dbReference>
<reference evidence="1 2" key="1">
    <citation type="submission" date="2015-09" db="EMBL/GenBank/DDBJ databases">
        <title>Draft Genome Sequence of the Strain BR 3267 (Bradyrhizobium yuanmingense) recommended as inoculant for cowpea in Brazil.</title>
        <authorList>
            <person name="Simoes-Araujo J.L."/>
            <person name="Zilli J.E."/>
        </authorList>
    </citation>
    <scope>NUCLEOTIDE SEQUENCE [LARGE SCALE GENOMIC DNA]</scope>
    <source>
        <strain evidence="1 2">BR3267</strain>
    </source>
</reference>
<dbReference type="Gene3D" id="1.25.40.10">
    <property type="entry name" value="Tetratricopeptide repeat domain"/>
    <property type="match status" value="1"/>
</dbReference>